<dbReference type="HOGENOM" id="CLU_2972418_0_0_9"/>
<evidence type="ECO:0000313" key="3">
    <source>
        <dbReference type="Proteomes" id="UP000002895"/>
    </source>
</evidence>
<dbReference type="KEGG" id="ehr:EHR_08080"/>
<name>I6SYK1_ENTHA</name>
<proteinExistence type="predicted"/>
<dbReference type="AlphaFoldDB" id="I6SYK1"/>
<evidence type="ECO:0000313" key="2">
    <source>
        <dbReference type="EMBL" id="AFM70547.1"/>
    </source>
</evidence>
<sequence length="58" mass="6746">MENIKTKKVYISYSWSNKEHKERVIRLAEELVNLGSLSDIIEGEPIKNVGELHQHQNV</sequence>
<organism evidence="2 3">
    <name type="scientific">Enterococcus hirae (strain ATCC 9790 / DSM 20160 / JCM 8729 / LMG 6399 / NBRC 3181 / NCIMB 6459 / NCDO 1258 / NCTC 12367 / WDCM 00089 / R)</name>
    <dbReference type="NCBI Taxonomy" id="768486"/>
    <lineage>
        <taxon>Bacteria</taxon>
        <taxon>Bacillati</taxon>
        <taxon>Bacillota</taxon>
        <taxon>Bacilli</taxon>
        <taxon>Lactobacillales</taxon>
        <taxon>Enterococcaceae</taxon>
        <taxon>Enterococcus</taxon>
    </lineage>
</organism>
<reference evidence="2 3" key="1">
    <citation type="journal article" date="2012" name="J. Bacteriol.">
        <title>Genome sequence of Enterococcus hirae (Streptococcus faecalis) ATCC 9790, a model organism for the study of ion transport, bioenergetics, and copper homeostasis.</title>
        <authorList>
            <person name="Gaechter T."/>
            <person name="Wunderlin C."/>
            <person name="Schmidheini T."/>
            <person name="Solioz M."/>
        </authorList>
    </citation>
    <scope>NUCLEOTIDE SEQUENCE [LARGE SCALE GENOMIC DNA]</scope>
    <source>
        <strain evidence="3">ATCC 9790 / DSM 20160 / JCM 8729 / LMG 6399 / NBRC 3181 / NCIMB 6459 / NCDO 1258 / NCTC 12367 / WDCM 00089 / R</strain>
    </source>
</reference>
<dbReference type="PROSITE" id="PS51534">
    <property type="entry name" value="SEFIR"/>
    <property type="match status" value="1"/>
</dbReference>
<keyword evidence="3" id="KW-1185">Reference proteome</keyword>
<evidence type="ECO:0000259" key="1">
    <source>
        <dbReference type="PROSITE" id="PS51534"/>
    </source>
</evidence>
<accession>I6SYK1</accession>
<dbReference type="InterPro" id="IPR013568">
    <property type="entry name" value="SEFIR_dom"/>
</dbReference>
<dbReference type="OrthoDB" id="5149141at2"/>
<feature type="domain" description="SEFIR" evidence="1">
    <location>
        <begin position="6"/>
        <end position="58"/>
    </location>
</feature>
<dbReference type="RefSeq" id="WP_014834493.1">
    <property type="nucleotide sequence ID" value="NC_018081.1"/>
</dbReference>
<protein>
    <recommendedName>
        <fullName evidence="1">SEFIR domain-containing protein</fullName>
    </recommendedName>
</protein>
<dbReference type="Proteomes" id="UP000002895">
    <property type="component" value="Chromosome"/>
</dbReference>
<gene>
    <name evidence="2" type="ordered locus">EHR_08080</name>
</gene>
<dbReference type="EMBL" id="CP003504">
    <property type="protein sequence ID" value="AFM70547.1"/>
    <property type="molecule type" value="Genomic_DNA"/>
</dbReference>